<dbReference type="PANTHER" id="PTHR43283">
    <property type="entry name" value="BETA-LACTAMASE-RELATED"/>
    <property type="match status" value="1"/>
</dbReference>
<gene>
    <name evidence="2" type="ORF">DFQ09_104150</name>
</gene>
<evidence type="ECO:0000313" key="3">
    <source>
        <dbReference type="Proteomes" id="UP000256919"/>
    </source>
</evidence>
<dbReference type="InterPro" id="IPR012338">
    <property type="entry name" value="Beta-lactam/transpept-like"/>
</dbReference>
<dbReference type="InterPro" id="IPR050789">
    <property type="entry name" value="Diverse_Enzym_Activities"/>
</dbReference>
<keyword evidence="3" id="KW-1185">Reference proteome</keyword>
<sequence length="384" mass="43547">MIYDNRLLLNEIKLFPIFIVLFLNKMMKARPIAILMLCFFFNFSCSTNDGSTSEEPEHEAIYFPPINSDTWETTSISELNWNTNELQPLLDFLEEKHTKSFMMLYNGKIVEEQYFNGHTSSTLWYWASAGKTLTSTVAGIAQDEGLININNKVSDYLGTGWTNTSLEKENLITCKHLLSMTSGLDDSLGDDVSPNNLQYIADAGTRWAYHNVYVKLQNVVSEASNQTWNTYFNTKLKAPIGMNGGWLTINGLQVYGSHTRSMARFGLLAYAHGKWEDQQIVSENYFRQATTTSQSINDAYGYLWWLNGKSSYHLPQTQVEFPGQLIPDAPNDMYAALGKNDQKIYVVPSKKLVVVRMGQSADDDNFALSNFDNALWLKINALIN</sequence>
<organism evidence="2 3">
    <name type="scientific">Winogradskyella pacifica</name>
    <dbReference type="NCBI Taxonomy" id="664642"/>
    <lineage>
        <taxon>Bacteria</taxon>
        <taxon>Pseudomonadati</taxon>
        <taxon>Bacteroidota</taxon>
        <taxon>Flavobacteriia</taxon>
        <taxon>Flavobacteriales</taxon>
        <taxon>Flavobacteriaceae</taxon>
        <taxon>Winogradskyella</taxon>
    </lineage>
</organism>
<comment type="caution">
    <text evidence="2">The sequence shown here is derived from an EMBL/GenBank/DDBJ whole genome shotgun (WGS) entry which is preliminary data.</text>
</comment>
<dbReference type="EMBL" id="QREI01000004">
    <property type="protein sequence ID" value="REE24379.1"/>
    <property type="molecule type" value="Genomic_DNA"/>
</dbReference>
<dbReference type="InterPro" id="IPR001466">
    <property type="entry name" value="Beta-lactam-related"/>
</dbReference>
<protein>
    <submittedName>
        <fullName evidence="2">CubicO group peptidase (Beta-lactamase class C family)</fullName>
    </submittedName>
</protein>
<reference evidence="2 3" key="1">
    <citation type="submission" date="2018-07" db="EMBL/GenBank/DDBJ databases">
        <title>Genomic Encyclopedia of Type Strains, Phase III (KMG-III): the genomes of soil and plant-associated and newly described type strains.</title>
        <authorList>
            <person name="Whitman W."/>
        </authorList>
    </citation>
    <scope>NUCLEOTIDE SEQUENCE [LARGE SCALE GENOMIC DNA]</scope>
    <source>
        <strain evidence="2 3">CECT 7948</strain>
    </source>
</reference>
<dbReference type="SUPFAM" id="SSF56601">
    <property type="entry name" value="beta-lactamase/transpeptidase-like"/>
    <property type="match status" value="1"/>
</dbReference>
<dbReference type="Proteomes" id="UP000256919">
    <property type="component" value="Unassembled WGS sequence"/>
</dbReference>
<name>A0A3D9MYP5_9FLAO</name>
<dbReference type="PANTHER" id="PTHR43283:SF7">
    <property type="entry name" value="BETA-LACTAMASE-RELATED DOMAIN-CONTAINING PROTEIN"/>
    <property type="match status" value="1"/>
</dbReference>
<dbReference type="Gene3D" id="3.40.710.10">
    <property type="entry name" value="DD-peptidase/beta-lactamase superfamily"/>
    <property type="match status" value="1"/>
</dbReference>
<evidence type="ECO:0000259" key="1">
    <source>
        <dbReference type="Pfam" id="PF00144"/>
    </source>
</evidence>
<dbReference type="Pfam" id="PF00144">
    <property type="entry name" value="Beta-lactamase"/>
    <property type="match status" value="1"/>
</dbReference>
<accession>A0A3D9MYP5</accession>
<feature type="domain" description="Beta-lactamase-related" evidence="1">
    <location>
        <begin position="101"/>
        <end position="364"/>
    </location>
</feature>
<proteinExistence type="predicted"/>
<evidence type="ECO:0000313" key="2">
    <source>
        <dbReference type="EMBL" id="REE24379.1"/>
    </source>
</evidence>
<dbReference type="AlphaFoldDB" id="A0A3D9MYP5"/>